<evidence type="ECO:0000259" key="1">
    <source>
        <dbReference type="PROSITE" id="PS50943"/>
    </source>
</evidence>
<sequence>MECKLKDFLKETGIKQKFIAEKAEISQGTLSLIIRGESLPTLPVAYKIAGVVNKPVEEIWVRVDE</sequence>
<dbReference type="EMBL" id="JAGDEL010000040">
    <property type="protein sequence ID" value="MBO1515506.1"/>
    <property type="molecule type" value="Genomic_DNA"/>
</dbReference>
<dbReference type="SMART" id="SM00530">
    <property type="entry name" value="HTH_XRE"/>
    <property type="match status" value="1"/>
</dbReference>
<dbReference type="Proteomes" id="UP000663981">
    <property type="component" value="Unassembled WGS sequence"/>
</dbReference>
<dbReference type="CDD" id="cd00093">
    <property type="entry name" value="HTH_XRE"/>
    <property type="match status" value="1"/>
</dbReference>
<protein>
    <submittedName>
        <fullName evidence="2">Helix-turn-helix domain-containing protein</fullName>
    </submittedName>
</protein>
<feature type="domain" description="HTH cro/C1-type" evidence="1">
    <location>
        <begin position="5"/>
        <end position="59"/>
    </location>
</feature>
<dbReference type="PROSITE" id="PS50943">
    <property type="entry name" value="HTH_CROC1"/>
    <property type="match status" value="1"/>
</dbReference>
<organism evidence="2 3">
    <name type="scientific">Metabacillus bambusae</name>
    <dbReference type="NCBI Taxonomy" id="2795218"/>
    <lineage>
        <taxon>Bacteria</taxon>
        <taxon>Bacillati</taxon>
        <taxon>Bacillota</taxon>
        <taxon>Bacilli</taxon>
        <taxon>Bacillales</taxon>
        <taxon>Bacillaceae</taxon>
        <taxon>Metabacillus</taxon>
    </lineage>
</organism>
<evidence type="ECO:0000313" key="3">
    <source>
        <dbReference type="Proteomes" id="UP000663981"/>
    </source>
</evidence>
<reference evidence="2 3" key="1">
    <citation type="submission" date="2021-03" db="EMBL/GenBank/DDBJ databases">
        <title>Whole genome sequence of Metabacillus bambusae BG109.</title>
        <authorList>
            <person name="Jeong J.W."/>
        </authorList>
    </citation>
    <scope>NUCLEOTIDE SEQUENCE [LARGE SCALE GENOMIC DNA]</scope>
    <source>
        <strain evidence="2 3">BG109</strain>
    </source>
</reference>
<dbReference type="InterPro" id="IPR001387">
    <property type="entry name" value="Cro/C1-type_HTH"/>
</dbReference>
<gene>
    <name evidence="2" type="ORF">I7822_28230</name>
</gene>
<proteinExistence type="predicted"/>
<keyword evidence="3" id="KW-1185">Reference proteome</keyword>
<accession>A0ABS3NB60</accession>
<dbReference type="InterPro" id="IPR010982">
    <property type="entry name" value="Lambda_DNA-bd_dom_sf"/>
</dbReference>
<dbReference type="Pfam" id="PF01381">
    <property type="entry name" value="HTH_3"/>
    <property type="match status" value="1"/>
</dbReference>
<evidence type="ECO:0000313" key="2">
    <source>
        <dbReference type="EMBL" id="MBO1515506.1"/>
    </source>
</evidence>
<dbReference type="Gene3D" id="1.10.260.40">
    <property type="entry name" value="lambda repressor-like DNA-binding domains"/>
    <property type="match status" value="1"/>
</dbReference>
<name>A0ABS3NB60_9BACI</name>
<comment type="caution">
    <text evidence="2">The sequence shown here is derived from an EMBL/GenBank/DDBJ whole genome shotgun (WGS) entry which is preliminary data.</text>
</comment>
<dbReference type="SUPFAM" id="SSF47413">
    <property type="entry name" value="lambda repressor-like DNA-binding domains"/>
    <property type="match status" value="1"/>
</dbReference>